<sequence>MASTDAYIGTHAYSAMAADTGPNPGVNAAAVPVATNAGTDANADFCLGRRDDQNCRRGRG</sequence>
<comment type="caution">
    <text evidence="1">The sequence shown here is derived from an EMBL/GenBank/DDBJ whole genome shotgun (WGS) entry which is preliminary data.</text>
</comment>
<accession>A0ABM9X5K6</accession>
<protein>
    <submittedName>
        <fullName evidence="1">Uncharacterized protein</fullName>
    </submittedName>
</protein>
<evidence type="ECO:0000313" key="1">
    <source>
        <dbReference type="EMBL" id="EDQ04771.1"/>
    </source>
</evidence>
<proteinExistence type="predicted"/>
<organism evidence="1 2">
    <name type="scientific">Sulfitobacter indolifex HEL-45</name>
    <dbReference type="NCBI Taxonomy" id="391624"/>
    <lineage>
        <taxon>Bacteria</taxon>
        <taxon>Pseudomonadati</taxon>
        <taxon>Pseudomonadota</taxon>
        <taxon>Alphaproteobacteria</taxon>
        <taxon>Rhodobacterales</taxon>
        <taxon>Roseobacteraceae</taxon>
        <taxon>Sulfitobacter</taxon>
    </lineage>
</organism>
<name>A0ABM9X5K6_9RHOB</name>
<evidence type="ECO:0000313" key="2">
    <source>
        <dbReference type="Proteomes" id="UP000003257"/>
    </source>
</evidence>
<gene>
    <name evidence="1" type="ORF">OIHEL45_13760</name>
</gene>
<dbReference type="EMBL" id="ABID01000003">
    <property type="protein sequence ID" value="EDQ04771.1"/>
    <property type="molecule type" value="Genomic_DNA"/>
</dbReference>
<dbReference type="Proteomes" id="UP000003257">
    <property type="component" value="Unassembled WGS sequence"/>
</dbReference>
<keyword evidence="2" id="KW-1185">Reference proteome</keyword>
<reference evidence="1 2" key="1">
    <citation type="submission" date="2007-11" db="EMBL/GenBank/DDBJ databases">
        <authorList>
            <person name="Wagner-Dobler I."/>
            <person name="Ferriera S."/>
            <person name="Johnson J."/>
            <person name="Kravitz S."/>
            <person name="Beeson K."/>
            <person name="Sutton G."/>
            <person name="Rogers Y.-H."/>
            <person name="Friedman R."/>
            <person name="Frazier M."/>
            <person name="Venter J.C."/>
        </authorList>
    </citation>
    <scope>NUCLEOTIDE SEQUENCE [LARGE SCALE GENOMIC DNA]</scope>
    <source>
        <strain evidence="1 2">HEL-45</strain>
    </source>
</reference>